<keyword evidence="6 7" id="KW-0472">Membrane</keyword>
<evidence type="ECO:0000256" key="5">
    <source>
        <dbReference type="ARBA" id="ARBA00022989"/>
    </source>
</evidence>
<evidence type="ECO:0000313" key="9">
    <source>
        <dbReference type="EMBL" id="MCC2614805.1"/>
    </source>
</evidence>
<protein>
    <submittedName>
        <fullName evidence="9">Type II secretion system F family protein</fullName>
    </submittedName>
</protein>
<proteinExistence type="inferred from homology"/>
<dbReference type="PRINTS" id="PR00812">
    <property type="entry name" value="BCTERIALGSPF"/>
</dbReference>
<feature type="transmembrane region" description="Helical" evidence="7">
    <location>
        <begin position="220"/>
        <end position="239"/>
    </location>
</feature>
<dbReference type="Proteomes" id="UP001520878">
    <property type="component" value="Unassembled WGS sequence"/>
</dbReference>
<feature type="domain" description="Type II secretion system protein GspF" evidence="8">
    <location>
        <begin position="273"/>
        <end position="391"/>
    </location>
</feature>
<dbReference type="Pfam" id="PF00482">
    <property type="entry name" value="T2SSF"/>
    <property type="match status" value="2"/>
</dbReference>
<dbReference type="PANTHER" id="PTHR30012">
    <property type="entry name" value="GENERAL SECRETION PATHWAY PROTEIN"/>
    <property type="match status" value="1"/>
</dbReference>
<evidence type="ECO:0000256" key="3">
    <source>
        <dbReference type="ARBA" id="ARBA00022475"/>
    </source>
</evidence>
<keyword evidence="3" id="KW-1003">Cell membrane</keyword>
<feature type="transmembrane region" description="Helical" evidence="7">
    <location>
        <begin position="373"/>
        <end position="394"/>
    </location>
</feature>
<evidence type="ECO:0000256" key="7">
    <source>
        <dbReference type="SAM" id="Phobius"/>
    </source>
</evidence>
<evidence type="ECO:0000256" key="2">
    <source>
        <dbReference type="ARBA" id="ARBA00005745"/>
    </source>
</evidence>
<dbReference type="PANTHER" id="PTHR30012:SF0">
    <property type="entry name" value="TYPE II SECRETION SYSTEM PROTEIN F-RELATED"/>
    <property type="match status" value="1"/>
</dbReference>
<feature type="transmembrane region" description="Helical" evidence="7">
    <location>
        <begin position="168"/>
        <end position="190"/>
    </location>
</feature>
<evidence type="ECO:0000313" key="10">
    <source>
        <dbReference type="Proteomes" id="UP001520878"/>
    </source>
</evidence>
<keyword evidence="5 7" id="KW-1133">Transmembrane helix</keyword>
<comment type="similarity">
    <text evidence="2">Belongs to the GSP F family.</text>
</comment>
<evidence type="ECO:0000259" key="8">
    <source>
        <dbReference type="Pfam" id="PF00482"/>
    </source>
</evidence>
<comment type="caution">
    <text evidence="9">The sequence shown here is derived from an EMBL/GenBank/DDBJ whole genome shotgun (WGS) entry which is preliminary data.</text>
</comment>
<accession>A0ABS8G4M8</accession>
<gene>
    <name evidence="9" type="ORF">LJ739_00955</name>
</gene>
<sequence length="401" mass="43890">MNFQYTAYDAHGVKVEGQLEAQDREAAKRQLAADKLVVIAIKESASLRNRSRNQGKDGRVGLKNLEFITAELAILLNSGVKIDKGLSILSRGVSDAATGNLLQKLSTEIKNGSTVANAFAAQEGVFSPLFINMLRLGESSGTLSEVFAKLAEELTFQRQLRSKIVQSLTYPSVILAVCVACILFVFNYIVPQMSGMFDRADDLPLYTELLLGLSDWFVSYQWYLLAAIVVGGYALYRGWQQPTTRRRLDEIGLKLPLIGTGIRLVERIRFNSSMAMGLSSGVALVDAIALAKGNIANQQIAQTLQASRNRIKQGERLSVVLKSVPIYSDFQLSLVEVGEESGDLEPVFAEIAHRAREEFEGWTKTLTNMIEPLLILLMGGIVGSVVVVMLLSIVSTNDVGL</sequence>
<dbReference type="EMBL" id="JAJEWP010000001">
    <property type="protein sequence ID" value="MCC2614805.1"/>
    <property type="molecule type" value="Genomic_DNA"/>
</dbReference>
<evidence type="ECO:0000256" key="4">
    <source>
        <dbReference type="ARBA" id="ARBA00022692"/>
    </source>
</evidence>
<dbReference type="Gene3D" id="1.20.81.30">
    <property type="entry name" value="Type II secretion system (T2SS), domain F"/>
    <property type="match status" value="2"/>
</dbReference>
<reference evidence="9 10" key="1">
    <citation type="submission" date="2021-10" db="EMBL/GenBank/DDBJ databases">
        <title>Draft genome of Aestuariibacter halophilus JC2043.</title>
        <authorList>
            <person name="Emsley S.A."/>
            <person name="Pfannmuller K.M."/>
            <person name="Ushijima B."/>
            <person name="Saw J.H."/>
            <person name="Videau P."/>
        </authorList>
    </citation>
    <scope>NUCLEOTIDE SEQUENCE [LARGE SCALE GENOMIC DNA]</scope>
    <source>
        <strain evidence="9 10">JC2043</strain>
    </source>
</reference>
<keyword evidence="4 7" id="KW-0812">Transmembrane</keyword>
<evidence type="ECO:0000256" key="6">
    <source>
        <dbReference type="ARBA" id="ARBA00023136"/>
    </source>
</evidence>
<dbReference type="InterPro" id="IPR003004">
    <property type="entry name" value="GspF/PilC"/>
</dbReference>
<evidence type="ECO:0000256" key="1">
    <source>
        <dbReference type="ARBA" id="ARBA00004651"/>
    </source>
</evidence>
<dbReference type="InterPro" id="IPR042094">
    <property type="entry name" value="T2SS_GspF_sf"/>
</dbReference>
<organism evidence="9 10">
    <name type="scientific">Fluctibacter halophilus</name>
    <dbReference type="NCBI Taxonomy" id="226011"/>
    <lineage>
        <taxon>Bacteria</taxon>
        <taxon>Pseudomonadati</taxon>
        <taxon>Pseudomonadota</taxon>
        <taxon>Gammaproteobacteria</taxon>
        <taxon>Alteromonadales</taxon>
        <taxon>Alteromonadaceae</taxon>
        <taxon>Fluctibacter</taxon>
    </lineage>
</organism>
<name>A0ABS8G4M8_9ALTE</name>
<keyword evidence="10" id="KW-1185">Reference proteome</keyword>
<feature type="domain" description="Type II secretion system protein GspF" evidence="8">
    <location>
        <begin position="70"/>
        <end position="191"/>
    </location>
</feature>
<comment type="subcellular location">
    <subcellularLocation>
        <location evidence="1">Cell membrane</location>
        <topology evidence="1">Multi-pass membrane protein</topology>
    </subcellularLocation>
</comment>
<dbReference type="InterPro" id="IPR018076">
    <property type="entry name" value="T2SS_GspF_dom"/>
</dbReference>